<protein>
    <submittedName>
        <fullName evidence="1">Uncharacterized protein</fullName>
    </submittedName>
</protein>
<evidence type="ECO:0000313" key="2">
    <source>
        <dbReference type="Proteomes" id="UP000775213"/>
    </source>
</evidence>
<comment type="caution">
    <text evidence="1">The sequence shown here is derived from an EMBL/GenBank/DDBJ whole genome shotgun (WGS) entry which is preliminary data.</text>
</comment>
<keyword evidence="2" id="KW-1185">Reference proteome</keyword>
<organism evidence="1 2">
    <name type="scientific">Dendrobium chrysotoxum</name>
    <name type="common">Orchid</name>
    <dbReference type="NCBI Taxonomy" id="161865"/>
    <lineage>
        <taxon>Eukaryota</taxon>
        <taxon>Viridiplantae</taxon>
        <taxon>Streptophyta</taxon>
        <taxon>Embryophyta</taxon>
        <taxon>Tracheophyta</taxon>
        <taxon>Spermatophyta</taxon>
        <taxon>Magnoliopsida</taxon>
        <taxon>Liliopsida</taxon>
        <taxon>Asparagales</taxon>
        <taxon>Orchidaceae</taxon>
        <taxon>Epidendroideae</taxon>
        <taxon>Malaxideae</taxon>
        <taxon>Dendrobiinae</taxon>
        <taxon>Dendrobium</taxon>
    </lineage>
</organism>
<reference evidence="1 2" key="1">
    <citation type="journal article" date="2021" name="Hortic Res">
        <title>Chromosome-scale assembly of the Dendrobium chrysotoxum genome enhances the understanding of orchid evolution.</title>
        <authorList>
            <person name="Zhang Y."/>
            <person name="Zhang G.Q."/>
            <person name="Zhang D."/>
            <person name="Liu X.D."/>
            <person name="Xu X.Y."/>
            <person name="Sun W.H."/>
            <person name="Yu X."/>
            <person name="Zhu X."/>
            <person name="Wang Z.W."/>
            <person name="Zhao X."/>
            <person name="Zhong W.Y."/>
            <person name="Chen H."/>
            <person name="Yin W.L."/>
            <person name="Huang T."/>
            <person name="Niu S.C."/>
            <person name="Liu Z.J."/>
        </authorList>
    </citation>
    <scope>NUCLEOTIDE SEQUENCE [LARGE SCALE GENOMIC DNA]</scope>
    <source>
        <strain evidence="1">Lindl</strain>
    </source>
</reference>
<gene>
    <name evidence="1" type="ORF">IEQ34_002637</name>
</gene>
<dbReference type="EMBL" id="JAGFBR010000004">
    <property type="protein sequence ID" value="KAH0467604.1"/>
    <property type="molecule type" value="Genomic_DNA"/>
</dbReference>
<proteinExistence type="predicted"/>
<accession>A0AAV7HHJ0</accession>
<dbReference type="Proteomes" id="UP000775213">
    <property type="component" value="Unassembled WGS sequence"/>
</dbReference>
<dbReference type="AlphaFoldDB" id="A0AAV7HHJ0"/>
<name>A0AAV7HHJ0_DENCH</name>
<evidence type="ECO:0000313" key="1">
    <source>
        <dbReference type="EMBL" id="KAH0467604.1"/>
    </source>
</evidence>
<sequence length="63" mass="7040">MVYGGYEKGWPAGDAGKRHLRGVRVSLKRSLLEVWVQVWVRSLDASVGGLAAMRIDQEHYGRA</sequence>